<evidence type="ECO:0008006" key="4">
    <source>
        <dbReference type="Google" id="ProtNLM"/>
    </source>
</evidence>
<gene>
    <name evidence="2" type="ORF">DPMN_111448</name>
</gene>
<evidence type="ECO:0000256" key="1">
    <source>
        <dbReference type="SAM" id="SignalP"/>
    </source>
</evidence>
<comment type="caution">
    <text evidence="2">The sequence shown here is derived from an EMBL/GenBank/DDBJ whole genome shotgun (WGS) entry which is preliminary data.</text>
</comment>
<feature type="chain" id="PRO_5039543797" description="Secreted protein" evidence="1">
    <location>
        <begin position="23"/>
        <end position="116"/>
    </location>
</feature>
<accession>A0A9D4KDX6</accession>
<protein>
    <recommendedName>
        <fullName evidence="4">Secreted protein</fullName>
    </recommendedName>
</protein>
<keyword evidence="3" id="KW-1185">Reference proteome</keyword>
<proteinExistence type="predicted"/>
<sequence>MSAPRNVLVFALLMLDLNRSGASTKSIWFCTCPFGACKVTALDSLCGCFVFARVSRWLIANSRSLNTLSLGSPKPKLPTVPYKSLNASGPTLAFQSPWILRMSSYGTLTMMRSISL</sequence>
<reference evidence="2" key="2">
    <citation type="submission" date="2020-11" db="EMBL/GenBank/DDBJ databases">
        <authorList>
            <person name="McCartney M.A."/>
            <person name="Auch B."/>
            <person name="Kono T."/>
            <person name="Mallez S."/>
            <person name="Becker A."/>
            <person name="Gohl D.M."/>
            <person name="Silverstein K.A.T."/>
            <person name="Koren S."/>
            <person name="Bechman K.B."/>
            <person name="Herman A."/>
            <person name="Abrahante J.E."/>
            <person name="Garbe J."/>
        </authorList>
    </citation>
    <scope>NUCLEOTIDE SEQUENCE</scope>
    <source>
        <strain evidence="2">Duluth1</strain>
        <tissue evidence="2">Whole animal</tissue>
    </source>
</reference>
<evidence type="ECO:0000313" key="2">
    <source>
        <dbReference type="EMBL" id="KAH3838043.1"/>
    </source>
</evidence>
<feature type="signal peptide" evidence="1">
    <location>
        <begin position="1"/>
        <end position="22"/>
    </location>
</feature>
<dbReference type="EMBL" id="JAIWYP010000004">
    <property type="protein sequence ID" value="KAH3838043.1"/>
    <property type="molecule type" value="Genomic_DNA"/>
</dbReference>
<keyword evidence="1" id="KW-0732">Signal</keyword>
<name>A0A9D4KDX6_DREPO</name>
<dbReference type="AlphaFoldDB" id="A0A9D4KDX6"/>
<dbReference type="Proteomes" id="UP000828390">
    <property type="component" value="Unassembled WGS sequence"/>
</dbReference>
<organism evidence="2 3">
    <name type="scientific">Dreissena polymorpha</name>
    <name type="common">Zebra mussel</name>
    <name type="synonym">Mytilus polymorpha</name>
    <dbReference type="NCBI Taxonomy" id="45954"/>
    <lineage>
        <taxon>Eukaryota</taxon>
        <taxon>Metazoa</taxon>
        <taxon>Spiralia</taxon>
        <taxon>Lophotrochozoa</taxon>
        <taxon>Mollusca</taxon>
        <taxon>Bivalvia</taxon>
        <taxon>Autobranchia</taxon>
        <taxon>Heteroconchia</taxon>
        <taxon>Euheterodonta</taxon>
        <taxon>Imparidentia</taxon>
        <taxon>Neoheterodontei</taxon>
        <taxon>Myida</taxon>
        <taxon>Dreissenoidea</taxon>
        <taxon>Dreissenidae</taxon>
        <taxon>Dreissena</taxon>
    </lineage>
</organism>
<evidence type="ECO:0000313" key="3">
    <source>
        <dbReference type="Proteomes" id="UP000828390"/>
    </source>
</evidence>
<reference evidence="2" key="1">
    <citation type="journal article" date="2019" name="bioRxiv">
        <title>The Genome of the Zebra Mussel, Dreissena polymorpha: A Resource for Invasive Species Research.</title>
        <authorList>
            <person name="McCartney M.A."/>
            <person name="Auch B."/>
            <person name="Kono T."/>
            <person name="Mallez S."/>
            <person name="Zhang Y."/>
            <person name="Obille A."/>
            <person name="Becker A."/>
            <person name="Abrahante J.E."/>
            <person name="Garbe J."/>
            <person name="Badalamenti J.P."/>
            <person name="Herman A."/>
            <person name="Mangelson H."/>
            <person name="Liachko I."/>
            <person name="Sullivan S."/>
            <person name="Sone E.D."/>
            <person name="Koren S."/>
            <person name="Silverstein K.A.T."/>
            <person name="Beckman K.B."/>
            <person name="Gohl D.M."/>
        </authorList>
    </citation>
    <scope>NUCLEOTIDE SEQUENCE</scope>
    <source>
        <strain evidence="2">Duluth1</strain>
        <tissue evidence="2">Whole animal</tissue>
    </source>
</reference>